<dbReference type="PANTHER" id="PTHR46825:SF9">
    <property type="entry name" value="BETA-LACTAMASE-RELATED DOMAIN-CONTAINING PROTEIN"/>
    <property type="match status" value="1"/>
</dbReference>
<reference evidence="2 3" key="1">
    <citation type="submission" date="2021-09" db="EMBL/GenBank/DDBJ databases">
        <title>The complete genome sequence of a new microorganism.</title>
        <authorList>
            <person name="Zi Z."/>
        </authorList>
    </citation>
    <scope>NUCLEOTIDE SEQUENCE [LARGE SCALE GENOMIC DNA]</scope>
    <source>
        <strain evidence="2 3">WGZ8</strain>
    </source>
</reference>
<accession>A0ABS7VR73</accession>
<sequence length="546" mass="60151">MDTLSLTTLPPGFSASIDNLFKSWNRPDTPGVAVGVIYRGEIVHRTCYGMADLAHAVPLEPRTVIRIASQSKQFTVLLTLMLEAEGKLSLDDDVHLHCPWLPAYNDPIKLWHLASNTSGLRDILELMILSGVPILAPSSRRLARAFVARQRKLNFRSGEDLLYSNTNFLLLSEILEQVSGKSFDELLTERITGPLGMNDTQLMPRDDVIVPRLATHHRVGPDGDWLKAAWGIAIGGEGAIVSTLDDMLRWQQNLRRPIVGTPEMFARMRTSTRLANGETVPYGLGLVNTVHHGLKGIGHGGWIAGSKSEAVFFPDVDLGIVVLANTDEIVPFELARQIADLALSRDTSISLSIGTRDQLNAASGVYRHRTDNDIFKIVQRSSGPALVTSMGIASIAEIAPSIFAPRSSIPAFTFRLEENGSITTDRFGCKLRFDRVSIYGTESDVSNCVGKYYDDDSGLAAEIREANGCKWLRLSSDIGACMLELERIDTDLFVARQGDTDIHDAWRIAPWVLPWLYTVRCFEGGIALSSDRTKNLVLHRCSGRGL</sequence>
<dbReference type="SUPFAM" id="SSF56601">
    <property type="entry name" value="beta-lactamase/transpeptidase-like"/>
    <property type="match status" value="1"/>
</dbReference>
<evidence type="ECO:0000259" key="1">
    <source>
        <dbReference type="Pfam" id="PF00144"/>
    </source>
</evidence>
<dbReference type="InterPro" id="IPR001466">
    <property type="entry name" value="Beta-lactam-related"/>
</dbReference>
<comment type="caution">
    <text evidence="2">The sequence shown here is derived from an EMBL/GenBank/DDBJ whole genome shotgun (WGS) entry which is preliminary data.</text>
</comment>
<gene>
    <name evidence="2" type="ORF">K9B37_17315</name>
</gene>
<dbReference type="EMBL" id="JAIRBM010000014">
    <property type="protein sequence ID" value="MBZ6078029.1"/>
    <property type="molecule type" value="Genomic_DNA"/>
</dbReference>
<dbReference type="InterPro" id="IPR012338">
    <property type="entry name" value="Beta-lactam/transpept-like"/>
</dbReference>
<feature type="domain" description="Beta-lactamase-related" evidence="1">
    <location>
        <begin position="27"/>
        <end position="333"/>
    </location>
</feature>
<protein>
    <submittedName>
        <fullName evidence="2">Beta-lactamase family protein</fullName>
    </submittedName>
</protein>
<keyword evidence="3" id="KW-1185">Reference proteome</keyword>
<dbReference type="InterPro" id="IPR050491">
    <property type="entry name" value="AmpC-like"/>
</dbReference>
<dbReference type="RefSeq" id="WP_224314782.1">
    <property type="nucleotide sequence ID" value="NZ_JAIRBM010000014.1"/>
</dbReference>
<evidence type="ECO:0000313" key="3">
    <source>
        <dbReference type="Proteomes" id="UP000704176"/>
    </source>
</evidence>
<evidence type="ECO:0000313" key="2">
    <source>
        <dbReference type="EMBL" id="MBZ6078029.1"/>
    </source>
</evidence>
<name>A0ABS7VR73_9HYPH</name>
<organism evidence="2 3">
    <name type="scientific">Microvirga puerhi</name>
    <dbReference type="NCBI Taxonomy" id="2876078"/>
    <lineage>
        <taxon>Bacteria</taxon>
        <taxon>Pseudomonadati</taxon>
        <taxon>Pseudomonadota</taxon>
        <taxon>Alphaproteobacteria</taxon>
        <taxon>Hyphomicrobiales</taxon>
        <taxon>Methylobacteriaceae</taxon>
        <taxon>Microvirga</taxon>
    </lineage>
</organism>
<dbReference type="Pfam" id="PF00144">
    <property type="entry name" value="Beta-lactamase"/>
    <property type="match status" value="1"/>
</dbReference>
<dbReference type="Gene3D" id="3.40.710.10">
    <property type="entry name" value="DD-peptidase/beta-lactamase superfamily"/>
    <property type="match status" value="1"/>
</dbReference>
<proteinExistence type="predicted"/>
<dbReference type="Proteomes" id="UP000704176">
    <property type="component" value="Unassembled WGS sequence"/>
</dbReference>
<dbReference type="PANTHER" id="PTHR46825">
    <property type="entry name" value="D-ALANYL-D-ALANINE-CARBOXYPEPTIDASE/ENDOPEPTIDASE AMPH"/>
    <property type="match status" value="1"/>
</dbReference>